<reference evidence="2" key="1">
    <citation type="submission" date="2022-11" db="UniProtKB">
        <authorList>
            <consortium name="WormBaseParasite"/>
        </authorList>
    </citation>
    <scope>IDENTIFICATION</scope>
</reference>
<evidence type="ECO:0000313" key="1">
    <source>
        <dbReference type="Proteomes" id="UP000887580"/>
    </source>
</evidence>
<dbReference type="WBParaSite" id="PS1159_v2.g14978.t2">
    <property type="protein sequence ID" value="PS1159_v2.g14978.t2"/>
    <property type="gene ID" value="PS1159_v2.g14978"/>
</dbReference>
<proteinExistence type="predicted"/>
<evidence type="ECO:0000313" key="2">
    <source>
        <dbReference type="WBParaSite" id="PS1159_v2.g14978.t2"/>
    </source>
</evidence>
<protein>
    <submittedName>
        <fullName evidence="2">SUI1 domain-containing protein</fullName>
    </submittedName>
</protein>
<accession>A0AC35F8U4</accession>
<sequence>MNKFSKHQSFVNDTPSHNDNDNRYSNLNLNQCYKRSDISPIQTYNKSYYDKNYATFILSDSTVSAKWGKKLQTENKSSLNNSCFTNSKRFDGIEAEKHWKKESSFSSTTNNSTLSLHIEAYENSNAAAIFDSFDNKNYEQNPFEFPRQQKDKMSEPEVSQFKASQKLLNPNEALKNDQQDNPTKKMSAEVVETSDSPAAGGEVSYPLKVIYCGACSMPLEYCEYSSCKDACREWLEKNLPNLAGDISLGDGGDEKKHQKRGGKGTGKGQGKKQQEPAKVTLQLSARSKNKNVTLVKGLATFGVDLKVASKTFSSKFACGCSVTGADEITIQGDFSDQLFDLIPEKWKQIDEDCIEDLGGEPNAKR</sequence>
<dbReference type="Proteomes" id="UP000887580">
    <property type="component" value="Unplaced"/>
</dbReference>
<organism evidence="1 2">
    <name type="scientific">Panagrolaimus sp. PS1159</name>
    <dbReference type="NCBI Taxonomy" id="55785"/>
    <lineage>
        <taxon>Eukaryota</taxon>
        <taxon>Metazoa</taxon>
        <taxon>Ecdysozoa</taxon>
        <taxon>Nematoda</taxon>
        <taxon>Chromadorea</taxon>
        <taxon>Rhabditida</taxon>
        <taxon>Tylenchina</taxon>
        <taxon>Panagrolaimomorpha</taxon>
        <taxon>Panagrolaimoidea</taxon>
        <taxon>Panagrolaimidae</taxon>
        <taxon>Panagrolaimus</taxon>
    </lineage>
</organism>
<name>A0AC35F8U4_9BILA</name>